<evidence type="ECO:0000313" key="1">
    <source>
        <dbReference type="EMBL" id="RNA23496.1"/>
    </source>
</evidence>
<gene>
    <name evidence="1" type="ORF">BpHYR1_044994</name>
</gene>
<organism evidence="1 2">
    <name type="scientific">Brachionus plicatilis</name>
    <name type="common">Marine rotifer</name>
    <name type="synonym">Brachionus muelleri</name>
    <dbReference type="NCBI Taxonomy" id="10195"/>
    <lineage>
        <taxon>Eukaryota</taxon>
        <taxon>Metazoa</taxon>
        <taxon>Spiralia</taxon>
        <taxon>Gnathifera</taxon>
        <taxon>Rotifera</taxon>
        <taxon>Eurotatoria</taxon>
        <taxon>Monogononta</taxon>
        <taxon>Pseudotrocha</taxon>
        <taxon>Ploima</taxon>
        <taxon>Brachionidae</taxon>
        <taxon>Brachionus</taxon>
    </lineage>
</organism>
<accession>A0A3M7RIS7</accession>
<dbReference type="EMBL" id="REGN01003278">
    <property type="protein sequence ID" value="RNA23496.1"/>
    <property type="molecule type" value="Genomic_DNA"/>
</dbReference>
<comment type="caution">
    <text evidence="1">The sequence shown here is derived from an EMBL/GenBank/DDBJ whole genome shotgun (WGS) entry which is preliminary data.</text>
</comment>
<dbReference type="AlphaFoldDB" id="A0A3M7RIS7"/>
<protein>
    <submittedName>
        <fullName evidence="1">Uncharacterized protein</fullName>
    </submittedName>
</protein>
<keyword evidence="2" id="KW-1185">Reference proteome</keyword>
<name>A0A3M7RIS7_BRAPC</name>
<evidence type="ECO:0000313" key="2">
    <source>
        <dbReference type="Proteomes" id="UP000276133"/>
    </source>
</evidence>
<proteinExistence type="predicted"/>
<sequence length="73" mass="8345">MVTNYEPTFTALKSFTLFDLSPMDKLKYYILNKKSAFISHGSYNNLYNFTHGKFDLGQNIIGDDLIPVAYANI</sequence>
<dbReference type="Proteomes" id="UP000276133">
    <property type="component" value="Unassembled WGS sequence"/>
</dbReference>
<reference evidence="1 2" key="1">
    <citation type="journal article" date="2018" name="Sci. Rep.">
        <title>Genomic signatures of local adaptation to the degree of environmental predictability in rotifers.</title>
        <authorList>
            <person name="Franch-Gras L."/>
            <person name="Hahn C."/>
            <person name="Garcia-Roger E.M."/>
            <person name="Carmona M.J."/>
            <person name="Serra M."/>
            <person name="Gomez A."/>
        </authorList>
    </citation>
    <scope>NUCLEOTIDE SEQUENCE [LARGE SCALE GENOMIC DNA]</scope>
    <source>
        <strain evidence="1">HYR1</strain>
    </source>
</reference>